<dbReference type="Proteomes" id="UP000261560">
    <property type="component" value="Unplaced"/>
</dbReference>
<dbReference type="FunFam" id="2.30.42.10:FF:000038">
    <property type="entry name" value="Multiple PDZ domain protein isoform X1"/>
    <property type="match status" value="1"/>
</dbReference>
<dbReference type="Gene3D" id="2.30.42.10">
    <property type="match status" value="6"/>
</dbReference>
<feature type="domain" description="PDZ" evidence="2">
    <location>
        <begin position="481"/>
        <end position="567"/>
    </location>
</feature>
<protein>
    <recommendedName>
        <fullName evidence="2">PDZ domain-containing protein</fullName>
    </recommendedName>
</protein>
<dbReference type="PANTHER" id="PTHR19964:SF10">
    <property type="entry name" value="MULTIPLE PDZ DOMAIN PROTEIN"/>
    <property type="match status" value="1"/>
</dbReference>
<dbReference type="SUPFAM" id="SSF50156">
    <property type="entry name" value="PDZ domain-like"/>
    <property type="match status" value="5"/>
</dbReference>
<feature type="region of interest" description="Disordered" evidence="1">
    <location>
        <begin position="108"/>
        <end position="132"/>
    </location>
</feature>
<feature type="region of interest" description="Disordered" evidence="1">
    <location>
        <begin position="177"/>
        <end position="223"/>
    </location>
</feature>
<name>A0A3B3DLU6_ORYME</name>
<dbReference type="CDD" id="cd06672">
    <property type="entry name" value="PDZ8_MUPP1-PDZ7_PATJ-PDZ2_INAD-like"/>
    <property type="match status" value="1"/>
</dbReference>
<dbReference type="Ensembl" id="ENSOMET00000020834.1">
    <property type="protein sequence ID" value="ENSOMEP00000030449.1"/>
    <property type="gene ID" value="ENSOMEG00000014698.1"/>
</dbReference>
<evidence type="ECO:0000313" key="3">
    <source>
        <dbReference type="Ensembl" id="ENSOMEP00000030449.1"/>
    </source>
</evidence>
<evidence type="ECO:0000313" key="4">
    <source>
        <dbReference type="Proteomes" id="UP000261560"/>
    </source>
</evidence>
<feature type="compositionally biased region" description="Pro residues" evidence="1">
    <location>
        <begin position="204"/>
        <end position="217"/>
    </location>
</feature>
<evidence type="ECO:0000259" key="2">
    <source>
        <dbReference type="PROSITE" id="PS50106"/>
    </source>
</evidence>
<proteinExistence type="predicted"/>
<feature type="domain" description="PDZ" evidence="2">
    <location>
        <begin position="246"/>
        <end position="329"/>
    </location>
</feature>
<dbReference type="PaxDb" id="30732-ENSOMEP00000030449"/>
<reference evidence="3" key="2">
    <citation type="submission" date="2025-09" db="UniProtKB">
        <authorList>
            <consortium name="Ensembl"/>
        </authorList>
    </citation>
    <scope>IDENTIFICATION</scope>
</reference>
<dbReference type="InterPro" id="IPR051342">
    <property type="entry name" value="PDZ_scaffold"/>
</dbReference>
<organism evidence="3 4">
    <name type="scientific">Oryzias melastigma</name>
    <name type="common">Marine medaka</name>
    <dbReference type="NCBI Taxonomy" id="30732"/>
    <lineage>
        <taxon>Eukaryota</taxon>
        <taxon>Metazoa</taxon>
        <taxon>Chordata</taxon>
        <taxon>Craniata</taxon>
        <taxon>Vertebrata</taxon>
        <taxon>Euteleostomi</taxon>
        <taxon>Actinopterygii</taxon>
        <taxon>Neopterygii</taxon>
        <taxon>Teleostei</taxon>
        <taxon>Neoteleostei</taxon>
        <taxon>Acanthomorphata</taxon>
        <taxon>Ovalentaria</taxon>
        <taxon>Atherinomorphae</taxon>
        <taxon>Beloniformes</taxon>
        <taxon>Adrianichthyidae</taxon>
        <taxon>Oryziinae</taxon>
        <taxon>Oryzias</taxon>
    </lineage>
</organism>
<keyword evidence="4" id="KW-1185">Reference proteome</keyword>
<feature type="region of interest" description="Disordered" evidence="1">
    <location>
        <begin position="450"/>
        <end position="480"/>
    </location>
</feature>
<sequence>MLQRYGSLSGKLHMIELDKDPAVPGLGISLAGSKDGSRARLSVCVADIDPQGPAGLDGRIQVGDELLEINGKILYGRSYQNASTIISNAPSKVKIVLIRNKSGRVIKENRTEGEDVTDSQPDPVDEEESSSDLNRIVLTQDGRIKVGDRLIEVGDEPAAGLSVEKVSGLISKQQVTVNPSITRSKSPLSPPPSPLPSCVTLPSSPSPVSPITPPTPPSERSSLLTCSSPSSCDPVSCPVVAGRETIIEICKGNVGLGLSIVGGCDTLLGAVIIHEVNDGGAAQRDGRLQAGDQILEVNGIDLRQATHDEAIAVLRLTTQRVRLCVFRHQEAYREEDLWDVFSLQLSPRPGEGLGFTTVGKSNDTGVFVSDVVRGGAADLDGRLLLGDQILSINGTDVRAASQDHAQKLLQSCGGAVLLEVARFKAGVQYSRQSQDYAKFCFIQHEDSDCSTLTPPSGSDTPSRRAHSKAQSSSSQDPEVRNVIVQKGPCDSLGISIAGGVGSPHGNVPLFIATMDTNGLAAKTEKLQTGDRILSINDVSTEGMTHDEAGALLKNAAGSITLQVTAGSGGSGGGRQSSSSQSSSLTCFHNNLCPRKYKTVTLERGSSGLGFSIVGGFGSPHGDLPIYVKTIFNKVREHLPPL</sequence>
<reference evidence="3" key="1">
    <citation type="submission" date="2025-08" db="UniProtKB">
        <authorList>
            <consortium name="Ensembl"/>
        </authorList>
    </citation>
    <scope>IDENTIFICATION</scope>
</reference>
<evidence type="ECO:0000256" key="1">
    <source>
        <dbReference type="SAM" id="MobiDB-lite"/>
    </source>
</evidence>
<dbReference type="InterPro" id="IPR001478">
    <property type="entry name" value="PDZ"/>
</dbReference>
<dbReference type="PANTHER" id="PTHR19964">
    <property type="entry name" value="MULTIPLE PDZ DOMAIN PROTEIN"/>
    <property type="match status" value="1"/>
</dbReference>
<feature type="domain" description="PDZ" evidence="2">
    <location>
        <begin position="14"/>
        <end position="101"/>
    </location>
</feature>
<dbReference type="PROSITE" id="PS50106">
    <property type="entry name" value="PDZ"/>
    <property type="match status" value="4"/>
</dbReference>
<dbReference type="STRING" id="30732.ENSOMEP00000030449"/>
<dbReference type="CDD" id="cd06673">
    <property type="entry name" value="PDZ10_MUPP1-PDZ8_PATJ-like"/>
    <property type="match status" value="1"/>
</dbReference>
<accession>A0A3B3DLU6</accession>
<dbReference type="Pfam" id="PF00595">
    <property type="entry name" value="PDZ"/>
    <property type="match status" value="4"/>
</dbReference>
<dbReference type="InterPro" id="IPR036034">
    <property type="entry name" value="PDZ_sf"/>
</dbReference>
<dbReference type="CDD" id="cd06674">
    <property type="entry name" value="PDZ11_MUPP1-PDZ9_PATJ-like"/>
    <property type="match status" value="1"/>
</dbReference>
<dbReference type="SMART" id="SM00228">
    <property type="entry name" value="PDZ"/>
    <property type="match status" value="4"/>
</dbReference>
<feature type="compositionally biased region" description="Polar residues" evidence="1">
    <location>
        <begin position="450"/>
        <end position="460"/>
    </location>
</feature>
<dbReference type="GeneTree" id="ENSGT00940000155586"/>
<dbReference type="AlphaFoldDB" id="A0A3B3DLU6"/>
<feature type="domain" description="PDZ" evidence="2">
    <location>
        <begin position="342"/>
        <end position="424"/>
    </location>
</feature>
<dbReference type="OMA" id="CCKCVCL"/>